<dbReference type="RefSeq" id="WP_320313987.1">
    <property type="nucleotide sequence ID" value="NZ_JAVIKH010000011.1"/>
</dbReference>
<comment type="caution">
    <text evidence="1">The sequence shown here is derived from an EMBL/GenBank/DDBJ whole genome shotgun (WGS) entry which is preliminary data.</text>
</comment>
<keyword evidence="2" id="KW-1185">Reference proteome</keyword>
<gene>
    <name evidence="1" type="ORF">RFV38_08845</name>
</gene>
<sequence length="312" mass="36890">MQKEFKTYQEQIEILKSRGLKFKDEAAAKEHLKRENYYNIINGYKDLFLKPNILPEEFKEGVYFEEIYSLYKFDRSFRNILMKKILIFENSFKAIIAYEFSNKYGYKNYLNSDNFNQANIRNKKSGIKLIGDIHGDINRQLDKDNSLNHYLDIHGYIPLWVLIKIFTLGRVNSFYINMKDSDKNKIAKELAINYPLDSESIIKYSKLIALFRNLCAHEERMYNFKSLNDKKNPINLPLTSFHKKLGITGNRNGLFDVIICLKYLLNPNDFSILFDRLEDLIDTLSIDIKSISINNILLEMNFPKNWKLIIII</sequence>
<dbReference type="Pfam" id="PF07751">
    <property type="entry name" value="Abi_2"/>
    <property type="match status" value="1"/>
</dbReference>
<evidence type="ECO:0000313" key="2">
    <source>
        <dbReference type="Proteomes" id="UP001279681"/>
    </source>
</evidence>
<dbReference type="EMBL" id="JAVIKH010000011">
    <property type="protein sequence ID" value="MDX8336602.1"/>
    <property type="molecule type" value="Genomic_DNA"/>
</dbReference>
<dbReference type="InterPro" id="IPR011664">
    <property type="entry name" value="Abi_system_AbiD/AbiF-like"/>
</dbReference>
<evidence type="ECO:0000313" key="1">
    <source>
        <dbReference type="EMBL" id="MDX8336602.1"/>
    </source>
</evidence>
<name>A0ABU4WAN8_9FUSO</name>
<accession>A0ABU4WAN8</accession>
<dbReference type="PIRSF" id="PIRSF034934">
    <property type="entry name" value="AbiF_AbiD"/>
    <property type="match status" value="1"/>
</dbReference>
<reference evidence="2" key="1">
    <citation type="submission" date="2023-07" db="EMBL/GenBank/DDBJ databases">
        <authorList>
            <person name="Colorado M.A."/>
            <person name="Villamil L.M."/>
            <person name="Melo J.F."/>
            <person name="Rodriguez J.A."/>
            <person name="Ruiz R.Y."/>
        </authorList>
    </citation>
    <scope>NUCLEOTIDE SEQUENCE [LARGE SCALE GENOMIC DNA]</scope>
    <source>
        <strain evidence="2">C33</strain>
    </source>
</reference>
<proteinExistence type="predicted"/>
<dbReference type="Proteomes" id="UP001279681">
    <property type="component" value="Unassembled WGS sequence"/>
</dbReference>
<dbReference type="InterPro" id="IPR017034">
    <property type="entry name" value="Abi_system_AbiD/AbiF"/>
</dbReference>
<protein>
    <submittedName>
        <fullName evidence="1">Abi family protein</fullName>
    </submittedName>
</protein>
<organism evidence="1 2">
    <name type="scientific">Candidatus Cetobacterium colombiensis</name>
    <dbReference type="NCBI Taxonomy" id="3073100"/>
    <lineage>
        <taxon>Bacteria</taxon>
        <taxon>Fusobacteriati</taxon>
        <taxon>Fusobacteriota</taxon>
        <taxon>Fusobacteriia</taxon>
        <taxon>Fusobacteriales</taxon>
        <taxon>Fusobacteriaceae</taxon>
        <taxon>Cetobacterium</taxon>
    </lineage>
</organism>